<dbReference type="NCBIfam" id="TIGR03696">
    <property type="entry name" value="Rhs_assc_core"/>
    <property type="match status" value="1"/>
</dbReference>
<dbReference type="RefSeq" id="WP_125229284.1">
    <property type="nucleotide sequence ID" value="NZ_RQYT01000071.1"/>
</dbReference>
<dbReference type="SUPFAM" id="SSF69304">
    <property type="entry name" value="Tricorn protease N-terminal domain"/>
    <property type="match status" value="2"/>
</dbReference>
<dbReference type="Pfam" id="PF05593">
    <property type="entry name" value="RHS_repeat"/>
    <property type="match status" value="11"/>
</dbReference>
<comment type="caution">
    <text evidence="3">The sequence shown here is derived from an EMBL/GenBank/DDBJ whole genome shotgun (WGS) entry which is preliminary data.</text>
</comment>
<gene>
    <name evidence="3" type="ORF">EII35_15070</name>
</gene>
<evidence type="ECO:0000313" key="3">
    <source>
        <dbReference type="EMBL" id="RRD47366.1"/>
    </source>
</evidence>
<dbReference type="PANTHER" id="PTHR32305">
    <property type="match status" value="1"/>
</dbReference>
<sequence length="1490" mass="162029">MFGAPPTTGYANDPVNTATGNFLEPEVDLGFEGGCSALVWGRMYNSVNPAVGAFGPGWSSWTEAGLVVGDSEARWRLFDGREIVFPRLGKGWDRATTEAFWLSPVEDGWEICDHTGGWWRFDTAGRLTGFAAGEGFQVMLTWSEGRLERMAHERGRWVDVVWDEGGAARVVAVLASDGRRIDYSYDDVGRLVAVADSSGGVRRYVWDEAGLLARVIDADGVVEVTNSYDPRGRVVEQISQHGRVSRFTYLPGHVTVVADEDGSRSNTWIHDARGRLTRIVDADGEATSFARDQFGNILLGTERDGGVTASQYDDRSRLVARVTPSGARIENLWDEQDRLLQVRVFTDDGDPSVTTYDYDTGSRYPSQIIDGTGAVTRLAWEQGQLVQMVDPTGVEFHIRYDQYGDIIAMADGAGNTSRLERDETGKIIASITPSGNTTRYEWNDDRLVARIDPDGARWGFEHTPAGRLTATNDPLGARTEITHDTAGEVATVTDPLDRTTQSFHDDLGLLAATVLPDGRRWEYTHDALSRLVAVTDPEGARWEYTHDVMGQVVSQVDPTGRSWTTGYSKDRTEIWQHPDIPHPPTTTQVTDRIGRVISTTTAAGGVYRTRYDGCGRPVEHIDPDGGVTTLRRDPAGRVLQIRRPDGSATSYGYDKVTGRLASVTDALGHTTVFVTDADNRLVVEIDPAGGETRYSYDPCGRVVEVRHPSHGRSTWRYDPCGRVVKTWSRFLGTRHFHYDPAGQLIEAVDALGRVTRYSYDQGGRATTITDPLGNTTRREFNHLDLNTAETDPLGRTKHHTYDPAGRLTGHERASGERLEWRHDGAGQVHEVVVNGLVVATHRRDHAANLLTVEDVTDPDAPVTHRLRWDTSGRLVEQTRNDAVTRWEHDLLGRCIRITAPNGDITRYHYNPVGQCTRITTPAGPVDQVFDPAGRLVESRSPGSTQTWEYTNGQVSSHHIEGPDGSVETLITRDDDGRITAISRDGETTGYRHDAAGQLVETRDPHGRVCTWTYDQAGRLVEEHNNDQVIRYIHDAAGQLLEHHHGQDITRYSYNADGKRITEDGPSGRIDYTWSALGWLTHITGPHGATSLHVNALGELARVNDTTLYWNTTGQPIQINDQAITTTWAGTAIGHHWLPTGWRTGRATSSNPWDTPDATTISIDGIAITPDGGLQIADLEWLTHRVYQPNTRSFLTPDPLPPITGTAFTGNPYHYTNNNPLHAQDPLGLRPVTDEELAEYTHRHHTGSFWERNGTAVIGAGITIAGAIITFTPIPGAQIIGGVLFSGGMNIATQGFQKPGQPPDMIQVGINAAFGALGGGITTALSKAGGLAASAARSVWGQAGLGAGLGAGSGAIEGAYVASKQGLTGDEYWESVMNSALWGGIIGGASNAALTGIGKGIHGARNDGGAGSIPEGLPSTTPARGTSDVVPGTVRPSGPSQALPRRAAIEPVFKPRRSSGIEAPVASIPRRVLPEPQPRRALFEGPLEDLP</sequence>
<dbReference type="Pfam" id="PF20148">
    <property type="entry name" value="DUF6531"/>
    <property type="match status" value="1"/>
</dbReference>
<dbReference type="Gene3D" id="2.180.10.10">
    <property type="entry name" value="RHS repeat-associated core"/>
    <property type="match status" value="5"/>
</dbReference>
<organism evidence="3 4">
    <name type="scientific">Arachnia propionica</name>
    <dbReference type="NCBI Taxonomy" id="1750"/>
    <lineage>
        <taxon>Bacteria</taxon>
        <taxon>Bacillati</taxon>
        <taxon>Actinomycetota</taxon>
        <taxon>Actinomycetes</taxon>
        <taxon>Propionibacteriales</taxon>
        <taxon>Propionibacteriaceae</taxon>
        <taxon>Arachnia</taxon>
    </lineage>
</organism>
<dbReference type="Proteomes" id="UP000280935">
    <property type="component" value="Unassembled WGS sequence"/>
</dbReference>
<evidence type="ECO:0000313" key="4">
    <source>
        <dbReference type="Proteomes" id="UP000280935"/>
    </source>
</evidence>
<dbReference type="PANTHER" id="PTHR32305:SF15">
    <property type="entry name" value="PROTEIN RHSA-RELATED"/>
    <property type="match status" value="1"/>
</dbReference>
<dbReference type="InterPro" id="IPR022385">
    <property type="entry name" value="Rhs_assc_core"/>
</dbReference>
<protein>
    <recommendedName>
        <fullName evidence="2">DUF6531 domain-containing protein</fullName>
    </recommendedName>
</protein>
<dbReference type="InterPro" id="IPR006530">
    <property type="entry name" value="YD"/>
</dbReference>
<proteinExistence type="predicted"/>
<dbReference type="InterPro" id="IPR050708">
    <property type="entry name" value="T6SS_VgrG/RHS"/>
</dbReference>
<feature type="domain" description="DUF6531" evidence="2">
    <location>
        <begin position="13"/>
        <end position="85"/>
    </location>
</feature>
<dbReference type="NCBIfam" id="TIGR01643">
    <property type="entry name" value="YD_repeat_2x"/>
    <property type="match status" value="15"/>
</dbReference>
<feature type="region of interest" description="Disordered" evidence="1">
    <location>
        <begin position="1405"/>
        <end position="1490"/>
    </location>
</feature>
<name>A0A3P1WMV5_9ACTN</name>
<reference evidence="3 4" key="1">
    <citation type="submission" date="2018-11" db="EMBL/GenBank/DDBJ databases">
        <title>Genomes From Bacteria Associated with the Canine Oral Cavity: a Test Case for Automated Genome-Based Taxonomic Assignment.</title>
        <authorList>
            <person name="Coil D.A."/>
            <person name="Jospin G."/>
            <person name="Darling A.E."/>
            <person name="Wallis C."/>
            <person name="Davis I.J."/>
            <person name="Harris S."/>
            <person name="Eisen J.A."/>
            <person name="Holcombe L.J."/>
            <person name="O'Flynn C."/>
        </authorList>
    </citation>
    <scope>NUCLEOTIDE SEQUENCE [LARGE SCALE GENOMIC DNA]</scope>
    <source>
        <strain evidence="3 4">OH2822_COT-296</strain>
    </source>
</reference>
<dbReference type="OrthoDB" id="3712874at2"/>
<dbReference type="InterPro" id="IPR031325">
    <property type="entry name" value="RHS_repeat"/>
</dbReference>
<dbReference type="EMBL" id="RQYT01000071">
    <property type="protein sequence ID" value="RRD47366.1"/>
    <property type="molecule type" value="Genomic_DNA"/>
</dbReference>
<dbReference type="SUPFAM" id="SSF63829">
    <property type="entry name" value="Calcium-dependent phosphotriesterase"/>
    <property type="match status" value="2"/>
</dbReference>
<feature type="region of interest" description="Disordered" evidence="1">
    <location>
        <begin position="788"/>
        <end position="808"/>
    </location>
</feature>
<dbReference type="InterPro" id="IPR045351">
    <property type="entry name" value="DUF6531"/>
</dbReference>
<evidence type="ECO:0000259" key="2">
    <source>
        <dbReference type="Pfam" id="PF20148"/>
    </source>
</evidence>
<accession>A0A3P1WMV5</accession>
<evidence type="ECO:0000256" key="1">
    <source>
        <dbReference type="SAM" id="MobiDB-lite"/>
    </source>
</evidence>